<evidence type="ECO:0000313" key="2">
    <source>
        <dbReference type="Proteomes" id="UP000634134"/>
    </source>
</evidence>
<name>A0ABR9W4G2_9BACT</name>
<gene>
    <name evidence="1" type="ORF">IEE83_00505</name>
</gene>
<proteinExistence type="predicted"/>
<protein>
    <submittedName>
        <fullName evidence="1">Uncharacterized protein</fullName>
    </submittedName>
</protein>
<accession>A0ABR9W4G2</accession>
<dbReference type="Proteomes" id="UP000634134">
    <property type="component" value="Unassembled WGS sequence"/>
</dbReference>
<organism evidence="1 2">
    <name type="scientific">Dyadobacter subterraneus</name>
    <dbReference type="NCBI Taxonomy" id="2773304"/>
    <lineage>
        <taxon>Bacteria</taxon>
        <taxon>Pseudomonadati</taxon>
        <taxon>Bacteroidota</taxon>
        <taxon>Cytophagia</taxon>
        <taxon>Cytophagales</taxon>
        <taxon>Spirosomataceae</taxon>
        <taxon>Dyadobacter</taxon>
    </lineage>
</organism>
<reference evidence="2" key="1">
    <citation type="submission" date="2023-07" db="EMBL/GenBank/DDBJ databases">
        <title>Dyadobacter sp. nov 'subterranea' isolated from contaminted grondwater.</title>
        <authorList>
            <person name="Szabo I."/>
            <person name="Al-Omari J."/>
            <person name="Szerdahelyi S.G."/>
            <person name="Rado J."/>
        </authorList>
    </citation>
    <scope>NUCLEOTIDE SEQUENCE [LARGE SCALE GENOMIC DNA]</scope>
    <source>
        <strain evidence="2">UP-52</strain>
    </source>
</reference>
<dbReference type="EMBL" id="JACYGY010000001">
    <property type="protein sequence ID" value="MBE9460350.1"/>
    <property type="molecule type" value="Genomic_DNA"/>
</dbReference>
<keyword evidence="2" id="KW-1185">Reference proteome</keyword>
<sequence length="61" mass="6983">MKSLESKVVDKKPMYGGIFIDKSLNDVPISPAAQRKNDEARAFLEKHPIPDHILNRHRSDK</sequence>
<comment type="caution">
    <text evidence="1">The sequence shown here is derived from an EMBL/GenBank/DDBJ whole genome shotgun (WGS) entry which is preliminary data.</text>
</comment>
<evidence type="ECO:0000313" key="1">
    <source>
        <dbReference type="EMBL" id="MBE9460350.1"/>
    </source>
</evidence>
<dbReference type="RefSeq" id="WP_194118691.1">
    <property type="nucleotide sequence ID" value="NZ_JACYGY010000001.1"/>
</dbReference>